<name>E1YF36_9BACT</name>
<dbReference type="PANTHER" id="PTHR42933:SF4">
    <property type="entry name" value="TYPE I RESTRICTION ENZYME ECOKI METHYLASE SUBUNIT"/>
    <property type="match status" value="1"/>
</dbReference>
<proteinExistence type="inferred from homology"/>
<comment type="similarity">
    <text evidence="1">Belongs to the N(4)/N(6)-methyltransferase family.</text>
</comment>
<feature type="domain" description="DNA methylase adenine-specific" evidence="8">
    <location>
        <begin position="128"/>
        <end position="220"/>
    </location>
</feature>
<reference evidence="10" key="1">
    <citation type="journal article" date="2011" name="Environ. Microbiol.">
        <title>Genomic insights into the metabolic potential of the polycyclic aromatic hydrocarbon degrading sulfate-reducing Deltaproteobacterium N47.</title>
        <authorList>
            <person name="Bergmann F."/>
            <person name="Selesi D."/>
            <person name="Weinmaier T."/>
            <person name="Tischler P."/>
            <person name="Rattei T."/>
            <person name="Meckenstock R.U."/>
        </authorList>
    </citation>
    <scope>NUCLEOTIDE SEQUENCE</scope>
</reference>
<dbReference type="InterPro" id="IPR022749">
    <property type="entry name" value="D12N6_MeTrfase_N"/>
</dbReference>
<dbReference type="Gene3D" id="3.40.50.150">
    <property type="entry name" value="Vaccinia Virus protein VP39"/>
    <property type="match status" value="1"/>
</dbReference>
<dbReference type="EMBL" id="FR695872">
    <property type="protein sequence ID" value="CBX29180.1"/>
    <property type="molecule type" value="Genomic_DNA"/>
</dbReference>
<evidence type="ECO:0000256" key="2">
    <source>
        <dbReference type="ARBA" id="ARBA00011900"/>
    </source>
</evidence>
<dbReference type="InterPro" id="IPR038333">
    <property type="entry name" value="T1MK-like_N_sf"/>
</dbReference>
<keyword evidence="6" id="KW-0680">Restriction system</keyword>
<dbReference type="SUPFAM" id="SSF53335">
    <property type="entry name" value="S-adenosyl-L-methionine-dependent methyltransferases"/>
    <property type="match status" value="1"/>
</dbReference>
<dbReference type="GO" id="GO:0009007">
    <property type="term" value="F:site-specific DNA-methyltransferase (adenine-specific) activity"/>
    <property type="evidence" value="ECO:0007669"/>
    <property type="project" value="UniProtKB-EC"/>
</dbReference>
<dbReference type="REBASE" id="35299">
    <property type="entry name" value="M.DspN47ORF1610P"/>
</dbReference>
<dbReference type="PANTHER" id="PTHR42933">
    <property type="entry name" value="SLR6095 PROTEIN"/>
    <property type="match status" value="1"/>
</dbReference>
<dbReference type="PRINTS" id="PR00507">
    <property type="entry name" value="N12N6MTFRASE"/>
</dbReference>
<evidence type="ECO:0000256" key="6">
    <source>
        <dbReference type="ARBA" id="ARBA00022747"/>
    </source>
</evidence>
<dbReference type="Pfam" id="PF02384">
    <property type="entry name" value="N6_Mtase"/>
    <property type="match status" value="1"/>
</dbReference>
<sequence length="226" mass="25487">MSNEASNTSGIISKVWSFCNTLRDDGVGYGDYLEQLTYLLFLKMADEFSKPPHNRELNIPKAYTWESLTVKRGAELESHYTTLLRELSHSKGILGQIFIKSQNKIQDPAKLFKLIDMIDKEQWTVMGTDIKGKIYEGLLEKNAEDTKSGAGQYFTPRALIKAMVACVQPQPMKSIADPACGTGGFFLAAYDYISNSENFTLTKEQKEYLKYKTFYGNEIVAGAGWR</sequence>
<evidence type="ECO:0000256" key="5">
    <source>
        <dbReference type="ARBA" id="ARBA00022691"/>
    </source>
</evidence>
<dbReference type="GO" id="GO:0008170">
    <property type="term" value="F:N-methyltransferase activity"/>
    <property type="evidence" value="ECO:0007669"/>
    <property type="project" value="InterPro"/>
</dbReference>
<gene>
    <name evidence="10" type="ORF">N47_J01610</name>
</gene>
<evidence type="ECO:0000256" key="1">
    <source>
        <dbReference type="ARBA" id="ARBA00006594"/>
    </source>
</evidence>
<dbReference type="Gene3D" id="1.20.1260.30">
    <property type="match status" value="1"/>
</dbReference>
<keyword evidence="3" id="KW-0489">Methyltransferase</keyword>
<dbReference type="EC" id="2.1.1.72" evidence="2"/>
<evidence type="ECO:0000256" key="7">
    <source>
        <dbReference type="ARBA" id="ARBA00047942"/>
    </source>
</evidence>
<evidence type="ECO:0000259" key="8">
    <source>
        <dbReference type="Pfam" id="PF02384"/>
    </source>
</evidence>
<accession>E1YF36</accession>
<dbReference type="InterPro" id="IPR051537">
    <property type="entry name" value="DNA_Adenine_Mtase"/>
</dbReference>
<dbReference type="Pfam" id="PF12161">
    <property type="entry name" value="HsdM_N"/>
    <property type="match status" value="1"/>
</dbReference>
<dbReference type="GO" id="GO:0009307">
    <property type="term" value="P:DNA restriction-modification system"/>
    <property type="evidence" value="ECO:0007669"/>
    <property type="project" value="UniProtKB-KW"/>
</dbReference>
<dbReference type="AlphaFoldDB" id="E1YF36"/>
<organism evidence="10">
    <name type="scientific">uncultured Desulfobacterium sp</name>
    <dbReference type="NCBI Taxonomy" id="201089"/>
    <lineage>
        <taxon>Bacteria</taxon>
        <taxon>Pseudomonadati</taxon>
        <taxon>Thermodesulfobacteriota</taxon>
        <taxon>Desulfobacteria</taxon>
        <taxon>Desulfobacterales</taxon>
        <taxon>Desulfobacteriaceae</taxon>
        <taxon>Desulfobacterium</taxon>
        <taxon>environmental samples</taxon>
    </lineage>
</organism>
<dbReference type="InterPro" id="IPR003356">
    <property type="entry name" value="DNA_methylase_A-5"/>
</dbReference>
<dbReference type="GO" id="GO:0003677">
    <property type="term" value="F:DNA binding"/>
    <property type="evidence" value="ECO:0007669"/>
    <property type="project" value="InterPro"/>
</dbReference>
<keyword evidence="5" id="KW-0949">S-adenosyl-L-methionine</keyword>
<dbReference type="GO" id="GO:0032259">
    <property type="term" value="P:methylation"/>
    <property type="evidence" value="ECO:0007669"/>
    <property type="project" value="UniProtKB-KW"/>
</dbReference>
<keyword evidence="4" id="KW-0808">Transferase</keyword>
<evidence type="ECO:0000313" key="10">
    <source>
        <dbReference type="EMBL" id="CBX29180.1"/>
    </source>
</evidence>
<evidence type="ECO:0000256" key="3">
    <source>
        <dbReference type="ARBA" id="ARBA00022603"/>
    </source>
</evidence>
<dbReference type="InterPro" id="IPR029063">
    <property type="entry name" value="SAM-dependent_MTases_sf"/>
</dbReference>
<protein>
    <recommendedName>
        <fullName evidence="2">site-specific DNA-methyltransferase (adenine-specific)</fullName>
        <ecNumber evidence="2">2.1.1.72</ecNumber>
    </recommendedName>
</protein>
<feature type="domain" description="N6 adenine-specific DNA methyltransferase N-terminal" evidence="9">
    <location>
        <begin position="13"/>
        <end position="118"/>
    </location>
</feature>
<evidence type="ECO:0000256" key="4">
    <source>
        <dbReference type="ARBA" id="ARBA00022679"/>
    </source>
</evidence>
<evidence type="ECO:0000259" key="9">
    <source>
        <dbReference type="Pfam" id="PF12161"/>
    </source>
</evidence>
<comment type="catalytic activity">
    <reaction evidence="7">
        <text>a 2'-deoxyadenosine in DNA + S-adenosyl-L-methionine = an N(6)-methyl-2'-deoxyadenosine in DNA + S-adenosyl-L-homocysteine + H(+)</text>
        <dbReference type="Rhea" id="RHEA:15197"/>
        <dbReference type="Rhea" id="RHEA-COMP:12418"/>
        <dbReference type="Rhea" id="RHEA-COMP:12419"/>
        <dbReference type="ChEBI" id="CHEBI:15378"/>
        <dbReference type="ChEBI" id="CHEBI:57856"/>
        <dbReference type="ChEBI" id="CHEBI:59789"/>
        <dbReference type="ChEBI" id="CHEBI:90615"/>
        <dbReference type="ChEBI" id="CHEBI:90616"/>
        <dbReference type="EC" id="2.1.1.72"/>
    </reaction>
</comment>